<dbReference type="SUPFAM" id="SSF54001">
    <property type="entry name" value="Cysteine proteinases"/>
    <property type="match status" value="1"/>
</dbReference>
<evidence type="ECO:0000256" key="3">
    <source>
        <dbReference type="ARBA" id="ARBA00022801"/>
    </source>
</evidence>
<sequence>MISPLTTVLCAVAIALAAVLAVPVSARADDGSSPIGTITERMRGFQAAQVALAELGIPYSWGGGSLLGPTLGFCDGTNGYLNGQCMADHTIGFDCSGLVRYAWFEASGGSVVLPHYSAAQAQLGRAIPDRSDLLPGDLLFFADPGGPIHHVGLYLGNGAMIHAEHTGTNVTVLHDVFDDPTWGHRLVATVRPEPADSQPPGVA</sequence>
<keyword evidence="2" id="KW-0645">Protease</keyword>
<dbReference type="PROSITE" id="PS51935">
    <property type="entry name" value="NLPC_P60"/>
    <property type="match status" value="1"/>
</dbReference>
<evidence type="ECO:0000256" key="2">
    <source>
        <dbReference type="ARBA" id="ARBA00022670"/>
    </source>
</evidence>
<organism evidence="7 8">
    <name type="scientific">Streptacidiphilus fuscans</name>
    <dbReference type="NCBI Taxonomy" id="2789292"/>
    <lineage>
        <taxon>Bacteria</taxon>
        <taxon>Bacillati</taxon>
        <taxon>Actinomycetota</taxon>
        <taxon>Actinomycetes</taxon>
        <taxon>Kitasatosporales</taxon>
        <taxon>Streptomycetaceae</taxon>
        <taxon>Streptacidiphilus</taxon>
    </lineage>
</organism>
<evidence type="ECO:0000256" key="5">
    <source>
        <dbReference type="SAM" id="SignalP"/>
    </source>
</evidence>
<keyword evidence="4" id="KW-0788">Thiol protease</keyword>
<reference evidence="7" key="1">
    <citation type="submission" date="2020-11" db="EMBL/GenBank/DDBJ databases">
        <title>Isolation and identification of active actinomycetes.</title>
        <authorList>
            <person name="Yu B."/>
        </authorList>
    </citation>
    <scope>NUCLEOTIDE SEQUENCE</scope>
    <source>
        <strain evidence="7">NEAU-YB345</strain>
    </source>
</reference>
<keyword evidence="3" id="KW-0378">Hydrolase</keyword>
<evidence type="ECO:0000259" key="6">
    <source>
        <dbReference type="PROSITE" id="PS51935"/>
    </source>
</evidence>
<keyword evidence="5" id="KW-0732">Signal</keyword>
<gene>
    <name evidence="7" type="ORF">I2501_37995</name>
</gene>
<dbReference type="GO" id="GO:0008234">
    <property type="term" value="F:cysteine-type peptidase activity"/>
    <property type="evidence" value="ECO:0007669"/>
    <property type="project" value="UniProtKB-KW"/>
</dbReference>
<dbReference type="Gene3D" id="3.90.1720.10">
    <property type="entry name" value="endopeptidase domain like (from Nostoc punctiforme)"/>
    <property type="match status" value="1"/>
</dbReference>
<dbReference type="AlphaFoldDB" id="A0A931FJC2"/>
<protein>
    <submittedName>
        <fullName evidence="7">C40 family peptidase</fullName>
    </submittedName>
</protein>
<evidence type="ECO:0000313" key="8">
    <source>
        <dbReference type="Proteomes" id="UP000657385"/>
    </source>
</evidence>
<dbReference type="InterPro" id="IPR000064">
    <property type="entry name" value="NLP_P60_dom"/>
</dbReference>
<feature type="domain" description="NlpC/P60" evidence="6">
    <location>
        <begin position="41"/>
        <end position="193"/>
    </location>
</feature>
<keyword evidence="8" id="KW-1185">Reference proteome</keyword>
<dbReference type="InterPro" id="IPR038765">
    <property type="entry name" value="Papain-like_cys_pep_sf"/>
</dbReference>
<proteinExistence type="inferred from homology"/>
<dbReference type="Pfam" id="PF00877">
    <property type="entry name" value="NLPC_P60"/>
    <property type="match status" value="1"/>
</dbReference>
<dbReference type="Proteomes" id="UP000657385">
    <property type="component" value="Unassembled WGS sequence"/>
</dbReference>
<comment type="similarity">
    <text evidence="1">Belongs to the peptidase C40 family.</text>
</comment>
<dbReference type="InterPro" id="IPR051794">
    <property type="entry name" value="PG_Endopeptidase_C40"/>
</dbReference>
<comment type="caution">
    <text evidence="7">The sequence shown here is derived from an EMBL/GenBank/DDBJ whole genome shotgun (WGS) entry which is preliminary data.</text>
</comment>
<dbReference type="PANTHER" id="PTHR47359">
    <property type="entry name" value="PEPTIDOGLYCAN DL-ENDOPEPTIDASE CWLO"/>
    <property type="match status" value="1"/>
</dbReference>
<accession>A0A931FJC2</accession>
<name>A0A931FJC2_9ACTN</name>
<dbReference type="EMBL" id="JADPRT010000027">
    <property type="protein sequence ID" value="MBF9073821.1"/>
    <property type="molecule type" value="Genomic_DNA"/>
</dbReference>
<feature type="chain" id="PRO_5037657162" evidence="5">
    <location>
        <begin position="29"/>
        <end position="203"/>
    </location>
</feature>
<feature type="signal peptide" evidence="5">
    <location>
        <begin position="1"/>
        <end position="28"/>
    </location>
</feature>
<evidence type="ECO:0000256" key="1">
    <source>
        <dbReference type="ARBA" id="ARBA00007074"/>
    </source>
</evidence>
<evidence type="ECO:0000256" key="4">
    <source>
        <dbReference type="ARBA" id="ARBA00022807"/>
    </source>
</evidence>
<dbReference type="PANTHER" id="PTHR47359:SF3">
    <property type="entry name" value="NLP_P60 DOMAIN-CONTAINING PROTEIN-RELATED"/>
    <property type="match status" value="1"/>
</dbReference>
<evidence type="ECO:0000313" key="7">
    <source>
        <dbReference type="EMBL" id="MBF9073821.1"/>
    </source>
</evidence>
<dbReference type="GO" id="GO:0006508">
    <property type="term" value="P:proteolysis"/>
    <property type="evidence" value="ECO:0007669"/>
    <property type="project" value="UniProtKB-KW"/>
</dbReference>
<dbReference type="RefSeq" id="WP_196198670.1">
    <property type="nucleotide sequence ID" value="NZ_JADPRT010000027.1"/>
</dbReference>